<feature type="domain" description="Polynucleotide kinase-phosphatase ligase" evidence="2">
    <location>
        <begin position="486"/>
        <end position="862"/>
    </location>
</feature>
<dbReference type="Gene3D" id="3.40.50.300">
    <property type="entry name" value="P-loop containing nucleotide triphosphate hydrolases"/>
    <property type="match status" value="1"/>
</dbReference>
<comment type="caution">
    <text evidence="3">The sequence shown here is derived from an EMBL/GenBank/DDBJ whole genome shotgun (WGS) entry which is preliminary data.</text>
</comment>
<keyword evidence="3" id="KW-0418">Kinase</keyword>
<dbReference type="InterPro" id="IPR004843">
    <property type="entry name" value="Calcineurin-like_PHP"/>
</dbReference>
<dbReference type="Proteomes" id="UP000663792">
    <property type="component" value="Unassembled WGS sequence"/>
</dbReference>
<organism evidence="3 4">
    <name type="scientific">Nakamurella leprariae</name>
    <dbReference type="NCBI Taxonomy" id="2803911"/>
    <lineage>
        <taxon>Bacteria</taxon>
        <taxon>Bacillati</taxon>
        <taxon>Actinomycetota</taxon>
        <taxon>Actinomycetes</taxon>
        <taxon>Nakamurellales</taxon>
        <taxon>Nakamurellaceae</taxon>
        <taxon>Nakamurella</taxon>
    </lineage>
</organism>
<dbReference type="GO" id="GO:0016791">
    <property type="term" value="F:phosphatase activity"/>
    <property type="evidence" value="ECO:0007669"/>
    <property type="project" value="TreeGrafter"/>
</dbReference>
<proteinExistence type="predicted"/>
<dbReference type="InterPro" id="IPR041780">
    <property type="entry name" value="MPP_PrpE-like"/>
</dbReference>
<dbReference type="CDD" id="cd00267">
    <property type="entry name" value="ABC_ATPase"/>
    <property type="match status" value="1"/>
</dbReference>
<dbReference type="PANTHER" id="PTHR42850">
    <property type="entry name" value="METALLOPHOSPHOESTERASE"/>
    <property type="match status" value="1"/>
</dbReference>
<evidence type="ECO:0000259" key="2">
    <source>
        <dbReference type="Pfam" id="PF16542"/>
    </source>
</evidence>
<evidence type="ECO:0000313" key="4">
    <source>
        <dbReference type="Proteomes" id="UP000663792"/>
    </source>
</evidence>
<dbReference type="SUPFAM" id="SSF56300">
    <property type="entry name" value="Metallo-dependent phosphatases"/>
    <property type="match status" value="1"/>
</dbReference>
<dbReference type="Pfam" id="PF00149">
    <property type="entry name" value="Metallophos"/>
    <property type="match status" value="1"/>
</dbReference>
<dbReference type="EMBL" id="JAERWK010000008">
    <property type="protein sequence ID" value="MBM9467049.1"/>
    <property type="molecule type" value="Genomic_DNA"/>
</dbReference>
<keyword evidence="3" id="KW-0808">Transferase</keyword>
<keyword evidence="4" id="KW-1185">Reference proteome</keyword>
<dbReference type="InterPro" id="IPR024028">
    <property type="entry name" value="PNKP_bac"/>
</dbReference>
<dbReference type="Pfam" id="PF16542">
    <property type="entry name" value="PNKP_ligase"/>
    <property type="match status" value="1"/>
</dbReference>
<dbReference type="AlphaFoldDB" id="A0A939C1D8"/>
<dbReference type="Gene3D" id="3.60.21.10">
    <property type="match status" value="1"/>
</dbReference>
<name>A0A939C1D8_9ACTN</name>
<dbReference type="InterPro" id="IPR050126">
    <property type="entry name" value="Ap4A_hydrolase"/>
</dbReference>
<dbReference type="SUPFAM" id="SSF52540">
    <property type="entry name" value="P-loop containing nucleoside triphosphate hydrolases"/>
    <property type="match status" value="1"/>
</dbReference>
<dbReference type="InterPro" id="IPR029052">
    <property type="entry name" value="Metallo-depent_PP-like"/>
</dbReference>
<evidence type="ECO:0000313" key="3">
    <source>
        <dbReference type="EMBL" id="MBM9467049.1"/>
    </source>
</evidence>
<protein>
    <submittedName>
        <fullName evidence="3">Polynucleotide kinase-phosphatase</fullName>
    </submittedName>
</protein>
<dbReference type="SUPFAM" id="SSF56091">
    <property type="entry name" value="DNA ligase/mRNA capping enzyme, catalytic domain"/>
    <property type="match status" value="1"/>
</dbReference>
<gene>
    <name evidence="3" type="ORF">JL106_07090</name>
</gene>
<dbReference type="InterPro" id="IPR027417">
    <property type="entry name" value="P-loop_NTPase"/>
</dbReference>
<feature type="domain" description="Calcineurin-like phosphoesterase" evidence="1">
    <location>
        <begin position="194"/>
        <end position="389"/>
    </location>
</feature>
<sequence length="867" mass="95474">MTTDTTTPDSLGPLELAVPELSLVCLIGASGSGKSTFARTHFGRYEVLSSDVCRGLVSDDEHDQAATPAAFEVLSFIAGKRLDAGRLTVIDATNVQPDARRQLVRLARDHDVLPVAVVLDLPERVCLDRTATRADRNVGDAVVRRQRDQLRRSIRQLGREGFRTVHVLRTEQDVARAVVVRQRLLTDFRDQHGPFDVIGDVHGCRPELEALLDRLGYQLVRDAAGRTVDAVPPAGRSAVFLGDLVDRGPDSPGVLRLVMGMVAAGHARCVPGNHEQKLVRALEGKQVQVSHGLETTLAQLAAEPPEFRDAVLRFCRDLVSHLVLDDGNLVVAHAGLKQEYQGRASARVRSFALYGDTTGETDEFGLPVRYPWARDYRGPAMVLYGHTPTPEPEWVNNTLCLDTGCVFGGRLTALRYPERELVSVPATRVHYEPARPFPVTAELEAGSAARQRDPDDLAIIDVLGRRTVETTLAGRVTVREEQAAGALEVMSRWAIDPRWLLHLPPTMAPTATGDPDSPELEHPASAFEFYRRSGVRQVVGQEKHMGSRAVVLVCRDAERAAARFGVTDGASGAVHTRTGRTFFDAVTTEHLLTAVRAAVTDAGLWAEFDTDWVLLDAELLPWSAKAEDLLRQQYAAVGAAARAVLPPAVAAVQAAADRGLDVGDLLARTRERAADAEAFTAAYRRYVWPTSGLQGVQLAPFQLLATEGRRWTDHDHDWHLGLADRLVRAAPELFRSTRRIAVDTGDPDSVAAGTRWWRALTDVGGEGMVVKPLANLVRGERGLVQPGIKVRGREYLRLIYGPDYTRPEHLDRLRRRELGRKRSLALREYALGVESLDRVVRREPLWRIHEAVFAVLALESDPVDPRL</sequence>
<reference evidence="3" key="1">
    <citation type="submission" date="2021-01" db="EMBL/GenBank/DDBJ databases">
        <title>YIM 132084 draft genome.</title>
        <authorList>
            <person name="An D."/>
        </authorList>
    </citation>
    <scope>NUCLEOTIDE SEQUENCE</scope>
    <source>
        <strain evidence="3">YIM 132084</strain>
    </source>
</reference>
<dbReference type="GO" id="GO:0016301">
    <property type="term" value="F:kinase activity"/>
    <property type="evidence" value="ECO:0007669"/>
    <property type="project" value="UniProtKB-KW"/>
</dbReference>
<dbReference type="Pfam" id="PF13671">
    <property type="entry name" value="AAA_33"/>
    <property type="match status" value="1"/>
</dbReference>
<dbReference type="InterPro" id="IPR032380">
    <property type="entry name" value="PNKP_ligase_dom"/>
</dbReference>
<evidence type="ECO:0000259" key="1">
    <source>
        <dbReference type="Pfam" id="PF00149"/>
    </source>
</evidence>
<dbReference type="NCBIfam" id="TIGR04075">
    <property type="entry name" value="bacter_Pnkp"/>
    <property type="match status" value="1"/>
</dbReference>
<dbReference type="Gene3D" id="3.30.470.30">
    <property type="entry name" value="DNA ligase/mRNA capping enzyme"/>
    <property type="match status" value="2"/>
</dbReference>
<dbReference type="CDD" id="cd07423">
    <property type="entry name" value="MPP_Prp_like"/>
    <property type="match status" value="1"/>
</dbReference>
<accession>A0A939C1D8</accession>
<dbReference type="GO" id="GO:0005737">
    <property type="term" value="C:cytoplasm"/>
    <property type="evidence" value="ECO:0007669"/>
    <property type="project" value="TreeGrafter"/>
</dbReference>
<dbReference type="PANTHER" id="PTHR42850:SF7">
    <property type="entry name" value="BIS(5'-NUCLEOSYL)-TETRAPHOSPHATASE PRPE [ASYMMETRICAL]"/>
    <property type="match status" value="1"/>
</dbReference>